<evidence type="ECO:0000313" key="4">
    <source>
        <dbReference type="Proteomes" id="UP000680206"/>
    </source>
</evidence>
<feature type="transmembrane region" description="Helical" evidence="2">
    <location>
        <begin position="39"/>
        <end position="66"/>
    </location>
</feature>
<dbReference type="EMBL" id="JAGEPF010000004">
    <property type="protein sequence ID" value="MBO2457249.1"/>
    <property type="molecule type" value="Genomic_DNA"/>
</dbReference>
<keyword evidence="4" id="KW-1185">Reference proteome</keyword>
<name>A0ABS3RKI4_9ACTN</name>
<evidence type="ECO:0000256" key="1">
    <source>
        <dbReference type="SAM" id="MobiDB-lite"/>
    </source>
</evidence>
<evidence type="ECO:0000313" key="3">
    <source>
        <dbReference type="EMBL" id="MBO2457249.1"/>
    </source>
</evidence>
<comment type="caution">
    <text evidence="3">The sequence shown here is derived from an EMBL/GenBank/DDBJ whole genome shotgun (WGS) entry which is preliminary data.</text>
</comment>
<accession>A0ABS3RKI4</accession>
<feature type="compositionally biased region" description="Low complexity" evidence="1">
    <location>
        <begin position="283"/>
        <end position="293"/>
    </location>
</feature>
<dbReference type="RefSeq" id="WP_208238091.1">
    <property type="nucleotide sequence ID" value="NZ_JAGEPF010000004.1"/>
</dbReference>
<dbReference type="Proteomes" id="UP000680206">
    <property type="component" value="Unassembled WGS sequence"/>
</dbReference>
<proteinExistence type="predicted"/>
<evidence type="ECO:0000256" key="2">
    <source>
        <dbReference type="SAM" id="Phobius"/>
    </source>
</evidence>
<keyword evidence="2" id="KW-1133">Transmembrane helix</keyword>
<keyword evidence="2" id="KW-0472">Membrane</keyword>
<feature type="region of interest" description="Disordered" evidence="1">
    <location>
        <begin position="248"/>
        <end position="305"/>
    </location>
</feature>
<sequence>MLGESIYIRGREAFTGGSPQAVYEELWQRGRKARLRTRAILAVAALVLCGMLVNAVFGVVAAVLLASADALVHWRLYNASRVWRRGLRGVARMDRTLRLTLGRRGHRVLHGRVVPGHETADELVVGPGGVWLVHNEAWAPDAEISQHGGRLFINGRTQSKLVGGLTARAAAAERLISEKYGAPVTVTPMLAVHGGKLERAPFTADGIVFAPPLRLVRWMHRNPTAEHSAEEVEAIARAAVHGLPIGGRMMTDAPPPPSRVAAEPPADAPLTAGADPAAGPVTADPVPAEVAAGEAGGGDAVTTAA</sequence>
<gene>
    <name evidence="3" type="ORF">J4709_06650</name>
</gene>
<keyword evidence="2" id="KW-0812">Transmembrane</keyword>
<protein>
    <submittedName>
        <fullName evidence="3">NERD domain-containing protein</fullName>
    </submittedName>
</protein>
<organism evidence="3 4">
    <name type="scientific">Actinomadura violacea</name>
    <dbReference type="NCBI Taxonomy" id="2819934"/>
    <lineage>
        <taxon>Bacteria</taxon>
        <taxon>Bacillati</taxon>
        <taxon>Actinomycetota</taxon>
        <taxon>Actinomycetes</taxon>
        <taxon>Streptosporangiales</taxon>
        <taxon>Thermomonosporaceae</taxon>
        <taxon>Actinomadura</taxon>
    </lineage>
</organism>
<reference evidence="3 4" key="1">
    <citation type="submission" date="2021-03" db="EMBL/GenBank/DDBJ databases">
        <title>Actinomadura violae sp. nov., isolated from lichen in Thailand.</title>
        <authorList>
            <person name="Kanchanasin P."/>
            <person name="Saeng-In P."/>
            <person name="Phongsopitanun W."/>
            <person name="Yuki M."/>
            <person name="Kudo T."/>
            <person name="Ohkuma M."/>
            <person name="Tanasupawat S."/>
        </authorList>
    </citation>
    <scope>NUCLEOTIDE SEQUENCE [LARGE SCALE GENOMIC DNA]</scope>
    <source>
        <strain evidence="3 4">LCR2-06</strain>
    </source>
</reference>